<organism evidence="1 2">
    <name type="scientific">Kyrpidia spormannii</name>
    <dbReference type="NCBI Taxonomy" id="2055160"/>
    <lineage>
        <taxon>Bacteria</taxon>
        <taxon>Bacillati</taxon>
        <taxon>Bacillota</taxon>
        <taxon>Bacilli</taxon>
        <taxon>Bacillales</taxon>
        <taxon>Alicyclobacillaceae</taxon>
        <taxon>Kyrpidia</taxon>
    </lineage>
</organism>
<accession>A0A2K8N568</accession>
<evidence type="ECO:0000313" key="2">
    <source>
        <dbReference type="Proteomes" id="UP000231932"/>
    </source>
</evidence>
<name>A0A2K8N568_9BACL</name>
<dbReference type="Proteomes" id="UP000231932">
    <property type="component" value="Chromosome"/>
</dbReference>
<dbReference type="Pfam" id="PF11848">
    <property type="entry name" value="DUF3368"/>
    <property type="match status" value="1"/>
</dbReference>
<dbReference type="KEGG" id="kyr:CVV65_05700"/>
<gene>
    <name evidence="1" type="ORF">CVV65_05700</name>
</gene>
<proteinExistence type="predicted"/>
<evidence type="ECO:0000313" key="1">
    <source>
        <dbReference type="EMBL" id="ATY84511.1"/>
    </source>
</evidence>
<evidence type="ECO:0008006" key="3">
    <source>
        <dbReference type="Google" id="ProtNLM"/>
    </source>
</evidence>
<dbReference type="AlphaFoldDB" id="A0A2K8N568"/>
<dbReference type="InterPro" id="IPR021799">
    <property type="entry name" value="PIN-like_prokaryotic"/>
</dbReference>
<reference evidence="2" key="1">
    <citation type="submission" date="2017-11" db="EMBL/GenBank/DDBJ databases">
        <title>Complete Genome Sequence of Kyrpidia sp. Strain EA-1, a thermophilic, hydrogen-oxidizing Bacterium, isolated from the Azores.</title>
        <authorList>
            <person name="Reiner J.E."/>
            <person name="Lapp C.J."/>
            <person name="Bunk B."/>
            <person name="Gescher J."/>
        </authorList>
    </citation>
    <scope>NUCLEOTIDE SEQUENCE [LARGE SCALE GENOMIC DNA]</scope>
    <source>
        <strain evidence="2">EA-1</strain>
    </source>
</reference>
<sequence length="179" mass="19817">MPVTSDDLYGTSAIVDNSVLNELASLGSVRLLNGVFSRVYMAENMIRVEARFPGANKALAELAPVRIAAETEEEIGFWAEIMRKRKALSRNDAEMIAIAAQRSLVCCTSDGPMIKTCEMYGIRRTGTLGVLALSYRRGHITPKEFCVLVDKLFSLPDARYSESVKREFLAGFPEVFGEK</sequence>
<keyword evidence="2" id="KW-1185">Reference proteome</keyword>
<protein>
    <recommendedName>
        <fullName evidence="3">Nucleic acid-binding protein</fullName>
    </recommendedName>
</protein>
<dbReference type="EMBL" id="CP024955">
    <property type="protein sequence ID" value="ATY84511.1"/>
    <property type="molecule type" value="Genomic_DNA"/>
</dbReference>